<dbReference type="Pfam" id="PF23019">
    <property type="entry name" value="DUF7033"/>
    <property type="match status" value="1"/>
</dbReference>
<proteinExistence type="predicted"/>
<feature type="domain" description="DUF7033" evidence="1">
    <location>
        <begin position="93"/>
        <end position="181"/>
    </location>
</feature>
<evidence type="ECO:0000313" key="3">
    <source>
        <dbReference type="Proteomes" id="UP001155483"/>
    </source>
</evidence>
<organism evidence="2 3">
    <name type="scientific">Paraflavisolibacter caeni</name>
    <dbReference type="NCBI Taxonomy" id="2982496"/>
    <lineage>
        <taxon>Bacteria</taxon>
        <taxon>Pseudomonadati</taxon>
        <taxon>Bacteroidota</taxon>
        <taxon>Chitinophagia</taxon>
        <taxon>Chitinophagales</taxon>
        <taxon>Chitinophagaceae</taxon>
        <taxon>Paraflavisolibacter</taxon>
    </lineage>
</organism>
<dbReference type="CDD" id="cd10931">
    <property type="entry name" value="CE4_u7"/>
    <property type="match status" value="1"/>
</dbReference>
<keyword evidence="3" id="KW-1185">Reference proteome</keyword>
<reference evidence="2" key="1">
    <citation type="submission" date="2022-09" db="EMBL/GenBank/DDBJ databases">
        <authorList>
            <person name="Yuan C."/>
            <person name="Ke Z."/>
        </authorList>
    </citation>
    <scope>NUCLEOTIDE SEQUENCE</scope>
    <source>
        <strain evidence="2">LB-8</strain>
    </source>
</reference>
<accession>A0A9X2Y1L1</accession>
<dbReference type="AlphaFoldDB" id="A0A9X2Y1L1"/>
<dbReference type="RefSeq" id="WP_279299080.1">
    <property type="nucleotide sequence ID" value="NZ_JAOTIF010000022.1"/>
</dbReference>
<sequence>MLLYCHTITPRIKYVVDFISQYFLHPFQVTANEQAYIASSGFKINYSHQRFTAEEIHIKPCPILSESEKRRFHIHTFQHKHYKAFFETDGDMRFDLFGAIFYLLSRYEEYLPHEKDVYGRFAHQSSVAYREEFLHLPLINIWLEDFRELCLQKFPELQFTPAQFQFLPTYDIDIAWSHKHKTFKQNFGGIMRAILQGKWSAARKHIRVLKGKIEDPFDAYEWMDELHERFNLHPIFFILVAAEKNKYDRNIDIHHQEFQKLVHSIATKNKVGLHPSWASSDHRGLLGREKMYLEKVTNQHIHASRQHYIRMSLPHTYQFLIDNGITHEYSMGYGSINGFRASVALPFYWYDLEREEKTNLIVHPFCFMDANAYYEQSLTAQEALQEMLQFYTAIKSVNGNMCTLWHNNFLGTADEFAGWRDAYENFIQIVSEGN</sequence>
<gene>
    <name evidence="2" type="ORF">OCK74_21160</name>
</gene>
<dbReference type="Gene3D" id="3.20.20.370">
    <property type="entry name" value="Glycoside hydrolase/deacetylase"/>
    <property type="match status" value="1"/>
</dbReference>
<evidence type="ECO:0000259" key="1">
    <source>
        <dbReference type="Pfam" id="PF23019"/>
    </source>
</evidence>
<dbReference type="Proteomes" id="UP001155483">
    <property type="component" value="Unassembled WGS sequence"/>
</dbReference>
<evidence type="ECO:0000313" key="2">
    <source>
        <dbReference type="EMBL" id="MCU7551643.1"/>
    </source>
</evidence>
<reference evidence="2" key="2">
    <citation type="submission" date="2023-04" db="EMBL/GenBank/DDBJ databases">
        <title>Paracnuella aquatica gen. nov., sp. nov., a member of the family Chitinophagaceae isolated from a hot spring.</title>
        <authorList>
            <person name="Wang C."/>
        </authorList>
    </citation>
    <scope>NUCLEOTIDE SEQUENCE</scope>
    <source>
        <strain evidence="2">LB-8</strain>
    </source>
</reference>
<name>A0A9X2Y1L1_9BACT</name>
<protein>
    <submittedName>
        <fullName evidence="2">Polysaccharide deacetylase family protein</fullName>
    </submittedName>
</protein>
<dbReference type="InterPro" id="IPR054297">
    <property type="entry name" value="DUF7033"/>
</dbReference>
<comment type="caution">
    <text evidence="2">The sequence shown here is derived from an EMBL/GenBank/DDBJ whole genome shotgun (WGS) entry which is preliminary data.</text>
</comment>
<dbReference type="EMBL" id="JAOTIF010000022">
    <property type="protein sequence ID" value="MCU7551643.1"/>
    <property type="molecule type" value="Genomic_DNA"/>
</dbReference>